<dbReference type="EMBL" id="LR796568">
    <property type="protein sequence ID" value="CAB4152113.1"/>
    <property type="molecule type" value="Genomic_DNA"/>
</dbReference>
<reference evidence="1" key="1">
    <citation type="submission" date="2020-04" db="EMBL/GenBank/DDBJ databases">
        <authorList>
            <person name="Chiriac C."/>
            <person name="Salcher M."/>
            <person name="Ghai R."/>
            <person name="Kavagutti S V."/>
        </authorList>
    </citation>
    <scope>NUCLEOTIDE SEQUENCE</scope>
</reference>
<evidence type="ECO:0000313" key="1">
    <source>
        <dbReference type="EMBL" id="CAB4152113.1"/>
    </source>
</evidence>
<dbReference type="InterPro" id="IPR008822">
    <property type="entry name" value="Endonuclease_RusA-like"/>
</dbReference>
<proteinExistence type="predicted"/>
<dbReference type="Gene3D" id="3.30.1330.70">
    <property type="entry name" value="Holliday junction resolvase RusA"/>
    <property type="match status" value="1"/>
</dbReference>
<accession>A0A6J5N462</accession>
<dbReference type="GO" id="GO:0006281">
    <property type="term" value="P:DNA repair"/>
    <property type="evidence" value="ECO:0007669"/>
    <property type="project" value="InterPro"/>
</dbReference>
<protein>
    <submittedName>
        <fullName evidence="1">Crossover junction endodeoxyribonuclease, RusA-like</fullName>
    </submittedName>
</protein>
<sequence>MVKGIAYIQPLSVNEAWQGRRFKSKKYKAYEIELFYLLPALDIPKGDLSIEIEFGFSNASKDIDNPIKPFLDILQKRYTFDDKQIYKLSVIKKIVRKGKEYIAFKINEN</sequence>
<dbReference type="GO" id="GO:0000287">
    <property type="term" value="F:magnesium ion binding"/>
    <property type="evidence" value="ECO:0007669"/>
    <property type="project" value="InterPro"/>
</dbReference>
<dbReference type="SUPFAM" id="SSF103084">
    <property type="entry name" value="Holliday junction resolvase RusA"/>
    <property type="match status" value="1"/>
</dbReference>
<dbReference type="Pfam" id="PF05866">
    <property type="entry name" value="RusA"/>
    <property type="match status" value="1"/>
</dbReference>
<name>A0A6J5N462_9CAUD</name>
<gene>
    <name evidence="1" type="ORF">UFOVP595_46</name>
</gene>
<organism evidence="1">
    <name type="scientific">uncultured Caudovirales phage</name>
    <dbReference type="NCBI Taxonomy" id="2100421"/>
    <lineage>
        <taxon>Viruses</taxon>
        <taxon>Duplodnaviria</taxon>
        <taxon>Heunggongvirae</taxon>
        <taxon>Uroviricota</taxon>
        <taxon>Caudoviricetes</taxon>
        <taxon>Peduoviridae</taxon>
        <taxon>Maltschvirus</taxon>
        <taxon>Maltschvirus maltsch</taxon>
    </lineage>
</organism>
<dbReference type="InterPro" id="IPR036614">
    <property type="entry name" value="RusA-like_sf"/>
</dbReference>
<dbReference type="GO" id="GO:0006310">
    <property type="term" value="P:DNA recombination"/>
    <property type="evidence" value="ECO:0007669"/>
    <property type="project" value="InterPro"/>
</dbReference>